<organism evidence="2 3">
    <name type="scientific">Saccharothrix tamanrassetensis</name>
    <dbReference type="NCBI Taxonomy" id="1051531"/>
    <lineage>
        <taxon>Bacteria</taxon>
        <taxon>Bacillati</taxon>
        <taxon>Actinomycetota</taxon>
        <taxon>Actinomycetes</taxon>
        <taxon>Pseudonocardiales</taxon>
        <taxon>Pseudonocardiaceae</taxon>
        <taxon>Saccharothrix</taxon>
    </lineage>
</organism>
<sequence>MISRDAIAIAVALLVVVLPGAALLFAFRVRVGPWFVGLSAAASVGVATLTAMACAVVGLRYGPVTLGVVTGVLLAVGAFRWFRGRGERHRRTPVAWRAGQLLGALLTIGAMVLAGIAWWGGLDTLSTVGQEHDLIVHHMLTAYIQRSGNGAPWQVLPADVLTGSGVAFYPAGVHLLAGVTGAVIGDTVVALNAVTIVVLGFGWAASLAALAYVAARRGGLGTSSATLAGGVAALVGAGLYRPVFSLMHEGGILANASAMVLVPGVLAALLSVPRKGWSAVVPLAIGCLGILAVHPTSLASVGVSLVAWLIGDALVRGGWRRVLGELPKLAAAGGLAVVIGLPLLLQILGVGGGAVDRFGADIAPQPFSQVVGNALGLVYSGWVPDSAGYPQFAAVLMTLLGVVAVLMTRRGMGALTAWFAWLSIEIAFATSPTSGPETPLAGLFYNAHLRIWSHLSLFVPVLAGLGVAITASGVALWLARVAPATRSRVRWVSLALAFLAGAGYLFGPGVKYAEVGAEYLTTRYSKSHFSRVGPDDEAAIAWLADRVRPGERVLNSANDGSTFLYVEKGIPIVNAMSLGSERAPYTYELLKRFNRYPEDAEVRKMLRDLNVRWLYVDVIAPGIGSGISPNDWVGQPNYALAPGFADLDGLPGLSLGFRSGTVSVYELDPDAAKAP</sequence>
<feature type="transmembrane region" description="Helical" evidence="1">
    <location>
        <begin position="414"/>
        <end position="431"/>
    </location>
</feature>
<feature type="transmembrane region" description="Helical" evidence="1">
    <location>
        <begin position="283"/>
        <end position="309"/>
    </location>
</feature>
<feature type="transmembrane region" description="Helical" evidence="1">
    <location>
        <begin position="329"/>
        <end position="348"/>
    </location>
</feature>
<keyword evidence="1" id="KW-0812">Transmembrane</keyword>
<dbReference type="AlphaFoldDB" id="A0A841CSB7"/>
<feature type="transmembrane region" description="Helical" evidence="1">
    <location>
        <begin position="191"/>
        <end position="214"/>
    </location>
</feature>
<feature type="transmembrane region" description="Helical" evidence="1">
    <location>
        <begin position="34"/>
        <end position="58"/>
    </location>
</feature>
<dbReference type="InterPro" id="IPR046671">
    <property type="entry name" value="DUF6541"/>
</dbReference>
<keyword evidence="1" id="KW-1133">Transmembrane helix</keyword>
<feature type="transmembrane region" description="Helical" evidence="1">
    <location>
        <begin position="94"/>
        <end position="119"/>
    </location>
</feature>
<feature type="transmembrane region" description="Helical" evidence="1">
    <location>
        <begin position="6"/>
        <end position="27"/>
    </location>
</feature>
<dbReference type="Proteomes" id="UP000547510">
    <property type="component" value="Unassembled WGS sequence"/>
</dbReference>
<feature type="transmembrane region" description="Helical" evidence="1">
    <location>
        <begin position="451"/>
        <end position="479"/>
    </location>
</feature>
<name>A0A841CSB7_9PSEU</name>
<evidence type="ECO:0000256" key="1">
    <source>
        <dbReference type="SAM" id="Phobius"/>
    </source>
</evidence>
<dbReference type="RefSeq" id="WP_184695228.1">
    <property type="nucleotide sequence ID" value="NZ_JACHJN010000009.1"/>
</dbReference>
<feature type="transmembrane region" description="Helical" evidence="1">
    <location>
        <begin position="491"/>
        <end position="510"/>
    </location>
</feature>
<keyword evidence="3" id="KW-1185">Reference proteome</keyword>
<gene>
    <name evidence="2" type="ORF">FHS29_005474</name>
</gene>
<reference evidence="2 3" key="1">
    <citation type="submission" date="2020-08" db="EMBL/GenBank/DDBJ databases">
        <title>Genomic Encyclopedia of Type Strains, Phase III (KMG-III): the genomes of soil and plant-associated and newly described type strains.</title>
        <authorList>
            <person name="Whitman W."/>
        </authorList>
    </citation>
    <scope>NUCLEOTIDE SEQUENCE [LARGE SCALE GENOMIC DNA]</scope>
    <source>
        <strain evidence="2 3">CECT 8640</strain>
    </source>
</reference>
<keyword evidence="1" id="KW-0472">Membrane</keyword>
<feature type="transmembrane region" description="Helical" evidence="1">
    <location>
        <begin position="389"/>
        <end position="407"/>
    </location>
</feature>
<comment type="caution">
    <text evidence="2">The sequence shown here is derived from an EMBL/GenBank/DDBJ whole genome shotgun (WGS) entry which is preliminary data.</text>
</comment>
<feature type="transmembrane region" description="Helical" evidence="1">
    <location>
        <begin position="220"/>
        <end position="240"/>
    </location>
</feature>
<feature type="transmembrane region" description="Helical" evidence="1">
    <location>
        <begin position="64"/>
        <end position="82"/>
    </location>
</feature>
<evidence type="ECO:0000313" key="3">
    <source>
        <dbReference type="Proteomes" id="UP000547510"/>
    </source>
</evidence>
<dbReference type="Pfam" id="PF20176">
    <property type="entry name" value="DUF6541"/>
    <property type="match status" value="1"/>
</dbReference>
<dbReference type="EMBL" id="JACHJN010000009">
    <property type="protein sequence ID" value="MBB5958865.1"/>
    <property type="molecule type" value="Genomic_DNA"/>
</dbReference>
<accession>A0A841CSB7</accession>
<proteinExistence type="predicted"/>
<protein>
    <submittedName>
        <fullName evidence="2">Uncharacterized protein</fullName>
    </submittedName>
</protein>
<evidence type="ECO:0000313" key="2">
    <source>
        <dbReference type="EMBL" id="MBB5958865.1"/>
    </source>
</evidence>
<feature type="transmembrane region" description="Helical" evidence="1">
    <location>
        <begin position="166"/>
        <end position="184"/>
    </location>
</feature>
<feature type="transmembrane region" description="Helical" evidence="1">
    <location>
        <begin position="252"/>
        <end position="271"/>
    </location>
</feature>